<evidence type="ECO:0000256" key="1">
    <source>
        <dbReference type="ARBA" id="ARBA00004141"/>
    </source>
</evidence>
<keyword evidence="3 5" id="KW-1133">Transmembrane helix</keyword>
<gene>
    <name evidence="7" type="ORF">Pan14r_13470</name>
</gene>
<sequence length="431" mass="47813">MHQNFRILNIPRFPDIASFLSPTAGFALVYGIGCRYPTELPGRITVSELAGLLILPIFFITGKFSSIPSASKRKAFIACSVVTLWAAYQTAIDLFLGTDTTAIYRGVGTQIFALANLLAYLCLFHWRPHIPIAFLIGYSVGGFLFARMESISGALLENEYWDLMVVSWSSPLLIASILYFRNTRPIFPLVACTIYACLSFVFGARSHGAVVAGAVAFTSILLYGPIPRKQLSKKRLTKLVTYAVFVFLLLYPAYIESAKRGLITPKAKQQVLAVRNPYNPLEIISVGRYGVNIGYRIFVNNPVIGIGRVGSEEQFHQSTSGYRKDHIHSVLFEAAASGGIIGLASVLYLIYLSWTSISITGNSRVWAFFFCSIFCVLSISWGLVMSPLVSMRSSWPLFFSLQIWASMTVIPLSRDRAFPFEDDTLSHTQHA</sequence>
<name>A0A5C5Y2Y9_9PLAN</name>
<feature type="transmembrane region" description="Helical" evidence="5">
    <location>
        <begin position="330"/>
        <end position="354"/>
    </location>
</feature>
<dbReference type="AlphaFoldDB" id="A0A5C5Y2Y9"/>
<evidence type="ECO:0000313" key="7">
    <source>
        <dbReference type="EMBL" id="TWT69063.1"/>
    </source>
</evidence>
<feature type="transmembrane region" description="Helical" evidence="5">
    <location>
        <begin position="44"/>
        <end position="64"/>
    </location>
</feature>
<feature type="transmembrane region" description="Helical" evidence="5">
    <location>
        <begin position="12"/>
        <end position="32"/>
    </location>
</feature>
<feature type="transmembrane region" description="Helical" evidence="5">
    <location>
        <begin position="102"/>
        <end position="123"/>
    </location>
</feature>
<dbReference type="Proteomes" id="UP000317238">
    <property type="component" value="Unassembled WGS sequence"/>
</dbReference>
<reference evidence="7 8" key="1">
    <citation type="submission" date="2019-02" db="EMBL/GenBank/DDBJ databases">
        <title>Deep-cultivation of Planctomycetes and their phenomic and genomic characterization uncovers novel biology.</title>
        <authorList>
            <person name="Wiegand S."/>
            <person name="Jogler M."/>
            <person name="Boedeker C."/>
            <person name="Pinto D."/>
            <person name="Vollmers J."/>
            <person name="Rivas-Marin E."/>
            <person name="Kohn T."/>
            <person name="Peeters S.H."/>
            <person name="Heuer A."/>
            <person name="Rast P."/>
            <person name="Oberbeckmann S."/>
            <person name="Bunk B."/>
            <person name="Jeske O."/>
            <person name="Meyerdierks A."/>
            <person name="Storesund J.E."/>
            <person name="Kallscheuer N."/>
            <person name="Luecker S."/>
            <person name="Lage O.M."/>
            <person name="Pohl T."/>
            <person name="Merkel B.J."/>
            <person name="Hornburger P."/>
            <person name="Mueller R.-W."/>
            <person name="Bruemmer F."/>
            <person name="Labrenz M."/>
            <person name="Spormann A.M."/>
            <person name="Op Den Camp H."/>
            <person name="Overmann J."/>
            <person name="Amann R."/>
            <person name="Jetten M.S.M."/>
            <person name="Mascher T."/>
            <person name="Medema M.H."/>
            <person name="Devos D.P."/>
            <person name="Kaster A.-K."/>
            <person name="Ovreas L."/>
            <person name="Rohde M."/>
            <person name="Galperin M.Y."/>
            <person name="Jogler C."/>
        </authorList>
    </citation>
    <scope>NUCLEOTIDE SEQUENCE [LARGE SCALE GENOMIC DNA]</scope>
    <source>
        <strain evidence="7 8">Pan14r</strain>
    </source>
</reference>
<keyword evidence="8" id="KW-1185">Reference proteome</keyword>
<evidence type="ECO:0000256" key="4">
    <source>
        <dbReference type="ARBA" id="ARBA00023136"/>
    </source>
</evidence>
<evidence type="ECO:0000256" key="5">
    <source>
        <dbReference type="SAM" id="Phobius"/>
    </source>
</evidence>
<feature type="domain" description="O-antigen ligase-related" evidence="6">
    <location>
        <begin position="197"/>
        <end position="346"/>
    </location>
</feature>
<evidence type="ECO:0000313" key="8">
    <source>
        <dbReference type="Proteomes" id="UP000317238"/>
    </source>
</evidence>
<proteinExistence type="predicted"/>
<dbReference type="InterPro" id="IPR007016">
    <property type="entry name" value="O-antigen_ligase-rel_domated"/>
</dbReference>
<comment type="caution">
    <text evidence="7">The sequence shown here is derived from an EMBL/GenBank/DDBJ whole genome shotgun (WGS) entry which is preliminary data.</text>
</comment>
<dbReference type="GO" id="GO:0016020">
    <property type="term" value="C:membrane"/>
    <property type="evidence" value="ECO:0007669"/>
    <property type="project" value="UniProtKB-SubCell"/>
</dbReference>
<evidence type="ECO:0000256" key="3">
    <source>
        <dbReference type="ARBA" id="ARBA00022989"/>
    </source>
</evidence>
<keyword evidence="7" id="KW-0436">Ligase</keyword>
<feature type="transmembrane region" description="Helical" evidence="5">
    <location>
        <begin position="366"/>
        <end position="389"/>
    </location>
</feature>
<keyword evidence="2 5" id="KW-0812">Transmembrane</keyword>
<feature type="transmembrane region" description="Helical" evidence="5">
    <location>
        <begin position="186"/>
        <end position="203"/>
    </location>
</feature>
<protein>
    <submittedName>
        <fullName evidence="7">O-Antigen ligase</fullName>
    </submittedName>
</protein>
<feature type="transmembrane region" description="Helical" evidence="5">
    <location>
        <begin position="239"/>
        <end position="255"/>
    </location>
</feature>
<feature type="transmembrane region" description="Helical" evidence="5">
    <location>
        <begin position="209"/>
        <end position="227"/>
    </location>
</feature>
<evidence type="ECO:0000259" key="6">
    <source>
        <dbReference type="Pfam" id="PF04932"/>
    </source>
</evidence>
<organism evidence="7 8">
    <name type="scientific">Crateriforma conspicua</name>
    <dbReference type="NCBI Taxonomy" id="2527996"/>
    <lineage>
        <taxon>Bacteria</taxon>
        <taxon>Pseudomonadati</taxon>
        <taxon>Planctomycetota</taxon>
        <taxon>Planctomycetia</taxon>
        <taxon>Planctomycetales</taxon>
        <taxon>Planctomycetaceae</taxon>
        <taxon>Crateriforma</taxon>
    </lineage>
</organism>
<feature type="transmembrane region" description="Helical" evidence="5">
    <location>
        <begin position="76"/>
        <end position="96"/>
    </location>
</feature>
<dbReference type="GO" id="GO:0016874">
    <property type="term" value="F:ligase activity"/>
    <property type="evidence" value="ECO:0007669"/>
    <property type="project" value="UniProtKB-KW"/>
</dbReference>
<dbReference type="RefSeq" id="WP_146438663.1">
    <property type="nucleotide sequence ID" value="NZ_SJPL01000001.1"/>
</dbReference>
<accession>A0A5C5Y2Y9</accession>
<evidence type="ECO:0000256" key="2">
    <source>
        <dbReference type="ARBA" id="ARBA00022692"/>
    </source>
</evidence>
<feature type="transmembrane region" description="Helical" evidence="5">
    <location>
        <begin position="160"/>
        <end position="179"/>
    </location>
</feature>
<dbReference type="EMBL" id="SJPL01000001">
    <property type="protein sequence ID" value="TWT69063.1"/>
    <property type="molecule type" value="Genomic_DNA"/>
</dbReference>
<comment type="subcellular location">
    <subcellularLocation>
        <location evidence="1">Membrane</location>
        <topology evidence="1">Multi-pass membrane protein</topology>
    </subcellularLocation>
</comment>
<dbReference type="Pfam" id="PF04932">
    <property type="entry name" value="Wzy_C"/>
    <property type="match status" value="1"/>
</dbReference>
<keyword evidence="4 5" id="KW-0472">Membrane</keyword>
<feature type="transmembrane region" description="Helical" evidence="5">
    <location>
        <begin position="130"/>
        <end position="148"/>
    </location>
</feature>